<dbReference type="Proteomes" id="UP000030108">
    <property type="component" value="Unassembled WGS sequence"/>
</dbReference>
<reference evidence="2" key="1">
    <citation type="journal article" date="2014" name="Genome Announc.">
        <title>Draft genome sequence of the plant-pathogenic soil fungus Rhizoctonia solani anastomosis group 3 strain Rhs1AP.</title>
        <authorList>
            <person name="Cubeta M.A."/>
            <person name="Thomas E."/>
            <person name="Dean R.A."/>
            <person name="Jabaji S."/>
            <person name="Neate S.M."/>
            <person name="Tavantzis S."/>
            <person name="Toda T."/>
            <person name="Vilgalys R."/>
            <person name="Bharathan N."/>
            <person name="Fedorova-Abrams N."/>
            <person name="Pakala S.B."/>
            <person name="Pakala S.M."/>
            <person name="Zafar N."/>
            <person name="Joardar V."/>
            <person name="Losada L."/>
            <person name="Nierman W.C."/>
        </authorList>
    </citation>
    <scope>NUCLEOTIDE SEQUENCE [LARGE SCALE GENOMIC DNA]</scope>
    <source>
        <strain evidence="2">AG-3</strain>
    </source>
</reference>
<gene>
    <name evidence="1" type="ORF">RSOL_455480</name>
</gene>
<dbReference type="AlphaFoldDB" id="X8JHT1"/>
<accession>X8JHT1</accession>
<evidence type="ECO:0000313" key="1">
    <source>
        <dbReference type="EMBL" id="EUC62801.1"/>
    </source>
</evidence>
<dbReference type="OrthoDB" id="3258847at2759"/>
<sequence length="397" mass="44478">MSSHTAIPPGRNYIHLDNASDALAFVAYMALQAHRIVCVVPSQRQDACAKLLKSITHANIHLIDTPKQYDNLSTTLGTLNHTSYDILLTPCGDFTLNTRWVQQSKPDCILHWSQPANAYFFTTRRVVKSLARDARACVLVVGESAFDGKSHGVEPYPSSILNRCFQSDSPFQMLRQISSQLIPLVPTVQVASRTQVLKQPSKPRPFELTKSRIRPSGTSASPPVEHHYIIVDQASDIDIISISACIALNSKKSICYIPDSRDLSRIHMLMNRIANVAVIAPTVLSGKPFKKTLKSFKSQKSGVWLRRISSEWSSFWAKSLVDCVIYWGVPSDLAYYSNECELKVNTSYLILTPEQQSSIQPQLNARWITQHPYIQASDATRPGTLLYDLRQKLIPLL</sequence>
<name>X8JHT1_9AGAM</name>
<dbReference type="EMBL" id="JATN01000317">
    <property type="protein sequence ID" value="EUC62801.1"/>
    <property type="molecule type" value="Genomic_DNA"/>
</dbReference>
<comment type="caution">
    <text evidence="1">The sequence shown here is derived from an EMBL/GenBank/DDBJ whole genome shotgun (WGS) entry which is preliminary data.</text>
</comment>
<organism evidence="1 2">
    <name type="scientific">Rhizoctonia solani AG-3 Rhs1AP</name>
    <dbReference type="NCBI Taxonomy" id="1086054"/>
    <lineage>
        <taxon>Eukaryota</taxon>
        <taxon>Fungi</taxon>
        <taxon>Dikarya</taxon>
        <taxon>Basidiomycota</taxon>
        <taxon>Agaricomycotina</taxon>
        <taxon>Agaricomycetes</taxon>
        <taxon>Cantharellales</taxon>
        <taxon>Ceratobasidiaceae</taxon>
        <taxon>Rhizoctonia</taxon>
    </lineage>
</organism>
<proteinExistence type="predicted"/>
<evidence type="ECO:0000313" key="2">
    <source>
        <dbReference type="Proteomes" id="UP000030108"/>
    </source>
</evidence>
<protein>
    <submittedName>
        <fullName evidence="1">Uncharacterized protein</fullName>
    </submittedName>
</protein>